<feature type="region of interest" description="Disordered" evidence="1">
    <location>
        <begin position="1074"/>
        <end position="1116"/>
    </location>
</feature>
<dbReference type="Proteomes" id="UP001232992">
    <property type="component" value="Unassembled WGS sequence"/>
</dbReference>
<dbReference type="Gene3D" id="3.40.50.300">
    <property type="entry name" value="P-loop containing nucleotide triphosphate hydrolases"/>
    <property type="match status" value="1"/>
</dbReference>
<sequence length="1129" mass="127050">MNFKIYDWLQASHIRLTASLPEDSRADPQAGRGLSQSLPELLYPAEFTGIAFQLVGRLRDRQLTSFEINILSELMERPVGIGRSHILPLMHLMGAIIRVESRYKPISRTHSSWFALQIAYLRGLDALFAREEQLRKPWLNRSSNARFLPSAASESSVSPELPWVAKLESVRVDGLSDLEIGRFLENLSQSAITQQIDETIQEWLVANGAEERESQLLVQRLGKGLFGYLLATIAEHHIALPQLQKFVRIGDSLHWFHGAGGQEYEILDSTPAGGRGAIDLQRELYRTHLNALLSFPCFEESFSWTEIYAIPKGFSGNSREQKQTVSAFSWANEQLTDSHSLALIEGASGLGKTRFCQLWAARVARERYPQWMPIIIDLKRVRLGSSLEETLDSVFPIARFTCSEGWLKLGLPPCLLILDGWESIPYSGISDNPQQKLLEQIAQFQQKHRDPRGWPRHKIVLTARSDIQSRLTLDRSIQWSAGGVFSGVLKTRNPLKISRFKLEPMDLTSVQVWFKNWSKVQMREIAKSYFDFLKQANLFSGKTVAKELSALVRKPLMLYLLAILHRDGFLEADLIEIPFPGIKLEIYDRIMTWLLGEITLGKASGWQTEKSIRSGFGHAGRSREDIWSFLRGRSPLSVRLMSEKAALILWQTGQNSLECDRLKRELNLAESESLALPPFLFVTIADAGTVPPRQLCQFSHRSLGEYLAAEAIACRLKSLMERSQESSLEEMARQLYPLLGFGLWPDKIEDLIVERLQREYQYYPQKFHWQKLTDALDRFYSSYCQGRWINDPIVTETHEYFSHLGNSLNPGHVDGAVAANLCVLLAAIARHIDLPFYPCGIPEVTDPLQEENSHRETAIGRSLPFNPDRLLALASRAGMFSPLAFWQRLRRELHQLHLPWVCLERIMLPEGNLQQTNLCGTNLRGAQLNGAELQGTQLSGADLSGADLSGADLSGANLSMADLTGAKLQGARLESTNFANACLDRTEISPEQKSLIAAQGVFWTWEQYCAYQEATWTDNKHGGDRNDANMSIDSQLFPPVEVAEDETIAADLEAYQNLDTTLAESSQDVQANLPTIGYTPDEVPKPYPSAPDASDLENEDDNGDTVIYTGSAPIETDDDAEIETVIHRE</sequence>
<accession>A0ABT7BV97</accession>
<dbReference type="SUPFAM" id="SSF141571">
    <property type="entry name" value="Pentapeptide repeat-like"/>
    <property type="match status" value="1"/>
</dbReference>
<organism evidence="3 4">
    <name type="scientific">Roseofilum casamattae BLCC-M143</name>
    <dbReference type="NCBI Taxonomy" id="3022442"/>
    <lineage>
        <taxon>Bacteria</taxon>
        <taxon>Bacillati</taxon>
        <taxon>Cyanobacteriota</taxon>
        <taxon>Cyanophyceae</taxon>
        <taxon>Desertifilales</taxon>
        <taxon>Desertifilaceae</taxon>
        <taxon>Roseofilum</taxon>
        <taxon>Roseofilum casamattae</taxon>
    </lineage>
</organism>
<dbReference type="Pfam" id="PF22735">
    <property type="entry name" value="NNH3"/>
    <property type="match status" value="1"/>
</dbReference>
<evidence type="ECO:0000259" key="2">
    <source>
        <dbReference type="Pfam" id="PF22735"/>
    </source>
</evidence>
<reference evidence="3 4" key="1">
    <citation type="submission" date="2023-01" db="EMBL/GenBank/DDBJ databases">
        <title>Novel diversity within Roseofilum (Cyanobacteria; Desertifilaceae) from marine benthic mats with descriptions of four novel species.</title>
        <authorList>
            <person name="Wang Y."/>
            <person name="Berthold D.E."/>
            <person name="Hu J."/>
            <person name="Lefler F.W."/>
            <person name="Laughinghouse H.D. IV."/>
        </authorList>
    </citation>
    <scope>NUCLEOTIDE SEQUENCE [LARGE SCALE GENOMIC DNA]</scope>
    <source>
        <strain evidence="3 4">BLCC-M143</strain>
    </source>
</reference>
<dbReference type="InterPro" id="IPR001646">
    <property type="entry name" value="5peptide_repeat"/>
</dbReference>
<feature type="compositionally biased region" description="Acidic residues" evidence="1">
    <location>
        <begin position="1094"/>
        <end position="1103"/>
    </location>
</feature>
<keyword evidence="4" id="KW-1185">Reference proteome</keyword>
<dbReference type="InterPro" id="IPR027417">
    <property type="entry name" value="P-loop_NTPase"/>
</dbReference>
<gene>
    <name evidence="3" type="ORF">PMH09_07415</name>
</gene>
<dbReference type="InterPro" id="IPR051082">
    <property type="entry name" value="Pentapeptide-BTB/POZ_domain"/>
</dbReference>
<dbReference type="PANTHER" id="PTHR14136:SF17">
    <property type="entry name" value="BTB_POZ DOMAIN-CONTAINING PROTEIN KCTD9"/>
    <property type="match status" value="1"/>
</dbReference>
<evidence type="ECO:0000256" key="1">
    <source>
        <dbReference type="SAM" id="MobiDB-lite"/>
    </source>
</evidence>
<protein>
    <submittedName>
        <fullName evidence="3">Pentapeptide repeat-containing protein</fullName>
    </submittedName>
</protein>
<dbReference type="PANTHER" id="PTHR14136">
    <property type="entry name" value="BTB_POZ DOMAIN-CONTAINING PROTEIN KCTD9"/>
    <property type="match status" value="1"/>
</dbReference>
<dbReference type="RefSeq" id="WP_283757674.1">
    <property type="nucleotide sequence ID" value="NZ_JAQOSQ010000005.1"/>
</dbReference>
<dbReference type="EMBL" id="JAQOSQ010000005">
    <property type="protein sequence ID" value="MDJ1183020.1"/>
    <property type="molecule type" value="Genomic_DNA"/>
</dbReference>
<feature type="domain" description="NACHT N-terminal Helical" evidence="2">
    <location>
        <begin position="62"/>
        <end position="304"/>
    </location>
</feature>
<evidence type="ECO:0000313" key="3">
    <source>
        <dbReference type="EMBL" id="MDJ1183020.1"/>
    </source>
</evidence>
<dbReference type="SUPFAM" id="SSF52540">
    <property type="entry name" value="P-loop containing nucleoside triphosphate hydrolases"/>
    <property type="match status" value="1"/>
</dbReference>
<evidence type="ECO:0000313" key="4">
    <source>
        <dbReference type="Proteomes" id="UP001232992"/>
    </source>
</evidence>
<dbReference type="InterPro" id="IPR054568">
    <property type="entry name" value="NNH3"/>
</dbReference>
<dbReference type="Pfam" id="PF00805">
    <property type="entry name" value="Pentapeptide"/>
    <property type="match status" value="2"/>
</dbReference>
<dbReference type="Gene3D" id="2.160.20.80">
    <property type="entry name" value="E3 ubiquitin-protein ligase SopA"/>
    <property type="match status" value="1"/>
</dbReference>
<proteinExistence type="predicted"/>
<comment type="caution">
    <text evidence="3">The sequence shown here is derived from an EMBL/GenBank/DDBJ whole genome shotgun (WGS) entry which is preliminary data.</text>
</comment>
<name>A0ABT7BV97_9CYAN</name>